<evidence type="ECO:0000313" key="10">
    <source>
        <dbReference type="Proteomes" id="UP000014500"/>
    </source>
</evidence>
<evidence type="ECO:0000256" key="5">
    <source>
        <dbReference type="ARBA" id="ARBA00022989"/>
    </source>
</evidence>
<feature type="transmembrane region" description="Helical" evidence="8">
    <location>
        <begin position="336"/>
        <end position="363"/>
    </location>
</feature>
<feature type="transmembrane region" description="Helical" evidence="8">
    <location>
        <begin position="214"/>
        <end position="232"/>
    </location>
</feature>
<feature type="transmembrane region" description="Helical" evidence="8">
    <location>
        <begin position="163"/>
        <end position="185"/>
    </location>
</feature>
<dbReference type="InterPro" id="IPR037185">
    <property type="entry name" value="EmrE-like"/>
</dbReference>
<evidence type="ECO:0000256" key="1">
    <source>
        <dbReference type="ARBA" id="ARBA00004141"/>
    </source>
</evidence>
<feature type="region of interest" description="Disordered" evidence="7">
    <location>
        <begin position="469"/>
        <end position="493"/>
    </location>
</feature>
<dbReference type="GO" id="GO:0016020">
    <property type="term" value="C:membrane"/>
    <property type="evidence" value="ECO:0007669"/>
    <property type="project" value="UniProtKB-SubCell"/>
</dbReference>
<evidence type="ECO:0000256" key="6">
    <source>
        <dbReference type="ARBA" id="ARBA00023136"/>
    </source>
</evidence>
<reference evidence="10" key="1">
    <citation type="submission" date="2011-05" db="EMBL/GenBank/DDBJ databases">
        <authorList>
            <person name="Richards S.R."/>
            <person name="Qu J."/>
            <person name="Jiang H."/>
            <person name="Jhangiani S.N."/>
            <person name="Agravi P."/>
            <person name="Goodspeed R."/>
            <person name="Gross S."/>
            <person name="Mandapat C."/>
            <person name="Jackson L."/>
            <person name="Mathew T."/>
            <person name="Pu L."/>
            <person name="Thornton R."/>
            <person name="Saada N."/>
            <person name="Wilczek-Boney K.B."/>
            <person name="Lee S."/>
            <person name="Kovar C."/>
            <person name="Wu Y."/>
            <person name="Scherer S.E."/>
            <person name="Worley K.C."/>
            <person name="Muzny D.M."/>
            <person name="Gibbs R."/>
        </authorList>
    </citation>
    <scope>NUCLEOTIDE SEQUENCE</scope>
    <source>
        <strain evidence="10">Brora</strain>
    </source>
</reference>
<dbReference type="InterPro" id="IPR026505">
    <property type="entry name" value="Solute_c_fam_35_mem_F3/F4"/>
</dbReference>
<dbReference type="HOGENOM" id="CLU_022280_2_0_1"/>
<dbReference type="EMBL" id="JH432008">
    <property type="status" value="NOT_ANNOTATED_CDS"/>
    <property type="molecule type" value="Genomic_DNA"/>
</dbReference>
<evidence type="ECO:0008006" key="11">
    <source>
        <dbReference type="Google" id="ProtNLM"/>
    </source>
</evidence>
<feature type="transmembrane region" description="Helical" evidence="8">
    <location>
        <begin position="395"/>
        <end position="419"/>
    </location>
</feature>
<dbReference type="InterPro" id="IPR009262">
    <property type="entry name" value="SLC35_F1/F2/F6"/>
</dbReference>
<feature type="transmembrane region" description="Helical" evidence="8">
    <location>
        <begin position="431"/>
        <end position="448"/>
    </location>
</feature>
<feature type="transmembrane region" description="Helical" evidence="8">
    <location>
        <begin position="294"/>
        <end position="315"/>
    </location>
</feature>
<dbReference type="PhylomeDB" id="T1JB45"/>
<dbReference type="GO" id="GO:0022857">
    <property type="term" value="F:transmembrane transporter activity"/>
    <property type="evidence" value="ECO:0007669"/>
    <property type="project" value="InterPro"/>
</dbReference>
<reference evidence="9" key="2">
    <citation type="submission" date="2015-02" db="UniProtKB">
        <authorList>
            <consortium name="EnsemblMetazoa"/>
        </authorList>
    </citation>
    <scope>IDENTIFICATION</scope>
</reference>
<comment type="similarity">
    <text evidence="2">Belongs to the SLC35F solute transporter family.</text>
</comment>
<evidence type="ECO:0000256" key="3">
    <source>
        <dbReference type="ARBA" id="ARBA00022448"/>
    </source>
</evidence>
<dbReference type="PANTHER" id="PTHR19346">
    <property type="entry name" value="SUGAR PHOSPHATE TRANSPORTER DOMAIN-CONTAINING PROTEIN"/>
    <property type="match status" value="1"/>
</dbReference>
<comment type="subcellular location">
    <subcellularLocation>
        <location evidence="1">Membrane</location>
        <topology evidence="1">Multi-pass membrane protein</topology>
    </subcellularLocation>
</comment>
<keyword evidence="10" id="KW-1185">Reference proteome</keyword>
<evidence type="ECO:0000256" key="7">
    <source>
        <dbReference type="SAM" id="MobiDB-lite"/>
    </source>
</evidence>
<feature type="region of interest" description="Disordered" evidence="7">
    <location>
        <begin position="1"/>
        <end position="36"/>
    </location>
</feature>
<keyword evidence="4 8" id="KW-0812">Transmembrane</keyword>
<dbReference type="PANTHER" id="PTHR19346:SF4">
    <property type="entry name" value="SUGAR PHOSPHATE TRANSPORTER DOMAIN-CONTAINING PROTEIN"/>
    <property type="match status" value="1"/>
</dbReference>
<dbReference type="AlphaFoldDB" id="T1JB45"/>
<dbReference type="Proteomes" id="UP000014500">
    <property type="component" value="Unassembled WGS sequence"/>
</dbReference>
<proteinExistence type="inferred from homology"/>
<dbReference type="Pfam" id="PF06027">
    <property type="entry name" value="SLC35F"/>
    <property type="match status" value="1"/>
</dbReference>
<keyword evidence="3" id="KW-0813">Transport</keyword>
<keyword evidence="5 8" id="KW-1133">Transmembrane helix</keyword>
<dbReference type="OMA" id="TFCILWL"/>
<feature type="transmembrane region" description="Helical" evidence="8">
    <location>
        <begin position="108"/>
        <end position="129"/>
    </location>
</feature>
<feature type="transmembrane region" description="Helical" evidence="8">
    <location>
        <begin position="270"/>
        <end position="288"/>
    </location>
</feature>
<dbReference type="SUPFAM" id="SSF103481">
    <property type="entry name" value="Multidrug resistance efflux transporter EmrE"/>
    <property type="match status" value="1"/>
</dbReference>
<feature type="transmembrane region" description="Helical" evidence="8">
    <location>
        <begin position="244"/>
        <end position="263"/>
    </location>
</feature>
<organism evidence="9 10">
    <name type="scientific">Strigamia maritima</name>
    <name type="common">European centipede</name>
    <name type="synonym">Geophilus maritimus</name>
    <dbReference type="NCBI Taxonomy" id="126957"/>
    <lineage>
        <taxon>Eukaryota</taxon>
        <taxon>Metazoa</taxon>
        <taxon>Ecdysozoa</taxon>
        <taxon>Arthropoda</taxon>
        <taxon>Myriapoda</taxon>
        <taxon>Chilopoda</taxon>
        <taxon>Pleurostigmophora</taxon>
        <taxon>Geophilomorpha</taxon>
        <taxon>Linotaeniidae</taxon>
        <taxon>Strigamia</taxon>
    </lineage>
</organism>
<name>T1JB45_STRMM</name>
<protein>
    <recommendedName>
        <fullName evidence="11">EamA domain-containing protein</fullName>
    </recommendedName>
</protein>
<feature type="compositionally biased region" description="Low complexity" evidence="7">
    <location>
        <begin position="64"/>
        <end position="74"/>
    </location>
</feature>
<evidence type="ECO:0000313" key="9">
    <source>
        <dbReference type="EnsemblMetazoa" id="SMAR010977-PA"/>
    </source>
</evidence>
<evidence type="ECO:0000256" key="8">
    <source>
        <dbReference type="SAM" id="Phobius"/>
    </source>
</evidence>
<evidence type="ECO:0000256" key="2">
    <source>
        <dbReference type="ARBA" id="ARBA00007863"/>
    </source>
</evidence>
<dbReference type="eggNOG" id="KOG4314">
    <property type="taxonomic scope" value="Eukaryota"/>
</dbReference>
<dbReference type="EnsemblMetazoa" id="SMAR010977-RA">
    <property type="protein sequence ID" value="SMAR010977-PA"/>
    <property type="gene ID" value="SMAR010977"/>
</dbReference>
<accession>T1JB45</accession>
<sequence>MGDERISTISKPYRPPTLVITSEDRTRPESRPGPTSIFKQLNGAISRSTTPSLQLPSTAATISSASSLPATSSTGVSTTLDQSSESTTTRSRISIIRKKCCSKRLRKTVVGCVVSVAVAAAWVGATHFIKRSYLYRESTDGNLSATPYLKTTSQDAIYDAPFFTTWFCTLWTGTFFPLFVLTKLFSRSAKSNLKTIYRDSVRLFREKGLTTVKVVTRVAFFCALWVTTNYMYNHALRVLDATDVIALYSSSVSFVYLLSWVILHEQFVGVRIVAVILCNTGIALLAYMDGLTRTPTLGGVILAAASSAGSAVYKVTSKKTDEEIVLFKKIIGEASFAQVALFFTLISIFNTFLLWPVLVTLYFTHVEIIRWLRVPWWDLCGAAGLSLVTNLLGNFGVAVTYELFITLGLIIAVPLSAALDSHQNRVKFEGMKLAGITLIGVGFLLILFPENWPDYVTKVLRWRRTHTPDDQSRLETSSGGNRSRLRSPTGLVR</sequence>
<evidence type="ECO:0000256" key="4">
    <source>
        <dbReference type="ARBA" id="ARBA00022692"/>
    </source>
</evidence>
<feature type="region of interest" description="Disordered" evidence="7">
    <location>
        <begin position="64"/>
        <end position="85"/>
    </location>
</feature>
<keyword evidence="6 8" id="KW-0472">Membrane</keyword>